<organism evidence="2 3">
    <name type="scientific">Corynebacterium coyleae</name>
    <dbReference type="NCBI Taxonomy" id="53374"/>
    <lineage>
        <taxon>Bacteria</taxon>
        <taxon>Bacillati</taxon>
        <taxon>Actinomycetota</taxon>
        <taxon>Actinomycetes</taxon>
        <taxon>Mycobacteriales</taxon>
        <taxon>Corynebacteriaceae</taxon>
        <taxon>Corynebacterium</taxon>
    </lineage>
</organism>
<accession>A0ABX8KVC3</accession>
<evidence type="ECO:0000313" key="3">
    <source>
        <dbReference type="Proteomes" id="UP000683520"/>
    </source>
</evidence>
<dbReference type="Proteomes" id="UP000683520">
    <property type="component" value="Chromosome"/>
</dbReference>
<dbReference type="InterPro" id="IPR010359">
    <property type="entry name" value="IrrE_HExxH"/>
</dbReference>
<proteinExistence type="predicted"/>
<dbReference type="Gene3D" id="1.10.10.2910">
    <property type="match status" value="1"/>
</dbReference>
<dbReference type="Pfam" id="PF06114">
    <property type="entry name" value="Peptidase_M78"/>
    <property type="match status" value="1"/>
</dbReference>
<evidence type="ECO:0000259" key="1">
    <source>
        <dbReference type="Pfam" id="PF06114"/>
    </source>
</evidence>
<evidence type="ECO:0000313" key="2">
    <source>
        <dbReference type="EMBL" id="QXB17865.1"/>
    </source>
</evidence>
<protein>
    <submittedName>
        <fullName evidence="2">ImmA/IrrE family metallo-endopeptidase</fullName>
    </submittedName>
</protein>
<gene>
    <name evidence="2" type="ORF">I6L55_08155</name>
</gene>
<sequence>MAPSYVDLLDMASRLGVWVDVDDVGWLEGGETGGWFPEHDLILLAPGLHPIEQRCTLAHELGHVTHEHRAGITGWLKARQEQQADRFAATLLISPIEYELAERLYGHSPNLLAQELDVTTNIVTTWQRLYERTHVRRPAPPPPMR</sequence>
<feature type="domain" description="IrrE N-terminal-like" evidence="1">
    <location>
        <begin position="15"/>
        <end position="123"/>
    </location>
</feature>
<reference evidence="2 3" key="1">
    <citation type="submission" date="2021-06" db="EMBL/GenBank/DDBJ databases">
        <title>FDA dAtabase for Regulatory Grade micrObial Sequences (FDA-ARGOS): Supporting development and validation of Infectious Disease Dx tests.</title>
        <authorList>
            <person name="Sproer C."/>
            <person name="Gronow S."/>
            <person name="Severitt S."/>
            <person name="Schroder I."/>
            <person name="Tallon L."/>
            <person name="Sadzewicz L."/>
            <person name="Zhao X."/>
            <person name="Boylan J."/>
            <person name="Ott S."/>
            <person name="Bowen H."/>
            <person name="Vavikolanu K."/>
            <person name="Mehta A."/>
            <person name="Aluvathingal J."/>
            <person name="Nadendla S."/>
            <person name="Lowell S."/>
            <person name="Myers T."/>
            <person name="Yan Y."/>
        </authorList>
    </citation>
    <scope>NUCLEOTIDE SEQUENCE [LARGE SCALE GENOMIC DNA]</scope>
    <source>
        <strain evidence="2 3">FDAARGOS 1425</strain>
    </source>
</reference>
<name>A0ABX8KVC3_9CORY</name>
<keyword evidence="3" id="KW-1185">Reference proteome</keyword>
<dbReference type="EMBL" id="CP077302">
    <property type="protein sequence ID" value="QXB17865.1"/>
    <property type="molecule type" value="Genomic_DNA"/>
</dbReference>